<reference evidence="2 3" key="1">
    <citation type="submission" date="2019-08" db="EMBL/GenBank/DDBJ databases">
        <title>Seonamhaeicola sediminis sp. nov., isolated from marine sediment.</title>
        <authorList>
            <person name="Cao W.R."/>
        </authorList>
    </citation>
    <scope>NUCLEOTIDE SEQUENCE [LARGE SCALE GENOMIC DNA]</scope>
    <source>
        <strain evidence="2 3">1505</strain>
    </source>
</reference>
<accession>A0A5C7GLE2</accession>
<organism evidence="2 3">
    <name type="scientific">Seonamhaeicola maritimus</name>
    <dbReference type="NCBI Taxonomy" id="2591822"/>
    <lineage>
        <taxon>Bacteria</taxon>
        <taxon>Pseudomonadati</taxon>
        <taxon>Bacteroidota</taxon>
        <taxon>Flavobacteriia</taxon>
        <taxon>Flavobacteriales</taxon>
        <taxon>Flavobacteriaceae</taxon>
    </lineage>
</organism>
<name>A0A5C7GLE2_9FLAO</name>
<evidence type="ECO:0000256" key="1">
    <source>
        <dbReference type="SAM" id="Phobius"/>
    </source>
</evidence>
<keyword evidence="3" id="KW-1185">Reference proteome</keyword>
<keyword evidence="1" id="KW-0472">Membrane</keyword>
<feature type="transmembrane region" description="Helical" evidence="1">
    <location>
        <begin position="107"/>
        <end position="125"/>
    </location>
</feature>
<protein>
    <submittedName>
        <fullName evidence="2">DUF4129 domain-containing protein</fullName>
    </submittedName>
</protein>
<keyword evidence="1" id="KW-0812">Transmembrane</keyword>
<proteinExistence type="predicted"/>
<dbReference type="AlphaFoldDB" id="A0A5C7GLE2"/>
<keyword evidence="1" id="KW-1133">Transmembrane helix</keyword>
<sequence length="256" mass="30403">MRNKFWLHIIFLFFGLICYSESHAYNYNVTIEFTTIKTDSLKIDTSTEITPRSFDALNDLYTGEDYIYERTIESSGWWTRFKQWLNDLFRDLFNIKNQGQASKATDFALKTAGVIIILLVIYFIFRAVMNKEGAWVFGKSSDKNIIPVTDIENNIHVTDFKKLIAKAEKENNFRLAIRYYYLWLLKLLTQAEIIEYDVEKTNSDYQNEITQENIKKEFAYTSYLYNYIWYGEFNVNQTEFDKAKHAFTKFLKSVKA</sequence>
<dbReference type="EMBL" id="VRKQ01000008">
    <property type="protein sequence ID" value="TXG39133.1"/>
    <property type="molecule type" value="Genomic_DNA"/>
</dbReference>
<dbReference type="RefSeq" id="WP_147766612.1">
    <property type="nucleotide sequence ID" value="NZ_VRKQ01000008.1"/>
</dbReference>
<evidence type="ECO:0000313" key="3">
    <source>
        <dbReference type="Proteomes" id="UP000321080"/>
    </source>
</evidence>
<comment type="caution">
    <text evidence="2">The sequence shown here is derived from an EMBL/GenBank/DDBJ whole genome shotgun (WGS) entry which is preliminary data.</text>
</comment>
<gene>
    <name evidence="2" type="ORF">FUA22_04450</name>
</gene>
<dbReference type="Proteomes" id="UP000321080">
    <property type="component" value="Unassembled WGS sequence"/>
</dbReference>
<dbReference type="OrthoDB" id="5491447at2"/>
<evidence type="ECO:0000313" key="2">
    <source>
        <dbReference type="EMBL" id="TXG39133.1"/>
    </source>
</evidence>